<dbReference type="GO" id="GO:0051301">
    <property type="term" value="P:cell division"/>
    <property type="evidence" value="ECO:0007669"/>
    <property type="project" value="TreeGrafter"/>
</dbReference>
<keyword evidence="4" id="KW-1185">Reference proteome</keyword>
<name>A0A6S7HIP9_PARCT</name>
<dbReference type="Proteomes" id="UP001152795">
    <property type="component" value="Unassembled WGS sequence"/>
</dbReference>
<accession>A0A6S7HIP9</accession>
<feature type="coiled-coil region" evidence="1">
    <location>
        <begin position="67"/>
        <end position="94"/>
    </location>
</feature>
<protein>
    <submittedName>
        <fullName evidence="3">Uncharacterized protein</fullName>
    </submittedName>
</protein>
<keyword evidence="1" id="KW-0175">Coiled coil</keyword>
<dbReference type="Gene3D" id="1.20.58.80">
    <property type="entry name" value="Phosphotransferase system, lactose/cellobiose-type IIA subunit"/>
    <property type="match status" value="1"/>
</dbReference>
<feature type="non-terminal residue" evidence="3">
    <location>
        <position position="509"/>
    </location>
</feature>
<reference evidence="3" key="1">
    <citation type="submission" date="2020-04" db="EMBL/GenBank/DDBJ databases">
        <authorList>
            <person name="Alioto T."/>
            <person name="Alioto T."/>
            <person name="Gomez Garrido J."/>
        </authorList>
    </citation>
    <scope>NUCLEOTIDE SEQUENCE</scope>
    <source>
        <strain evidence="3">A484AB</strain>
    </source>
</reference>
<evidence type="ECO:0000313" key="4">
    <source>
        <dbReference type="Proteomes" id="UP001152795"/>
    </source>
</evidence>
<dbReference type="InterPro" id="IPR045036">
    <property type="entry name" value="Spartin-like"/>
</dbReference>
<dbReference type="EMBL" id="CACRXK020004564">
    <property type="protein sequence ID" value="CAB4003203.1"/>
    <property type="molecule type" value="Genomic_DNA"/>
</dbReference>
<evidence type="ECO:0000313" key="3">
    <source>
        <dbReference type="EMBL" id="CAB4003203.1"/>
    </source>
</evidence>
<dbReference type="SMART" id="SM00745">
    <property type="entry name" value="MIT"/>
    <property type="match status" value="1"/>
</dbReference>
<sequence length="509" mass="55668">MATAETEKKATEVLIKSHYDQATRNVGKAITSDENSDKEKASTYYNKALRSIDVGLAMKISENSRDAEKTKQLHEKLKKLKIQVEDRLKVLNSDVKERVPTRPPPPIQRAPARPPPPIHVNSQKRVPHSYIPVEVNNDQPNVQSWEDARELFSVMNHVNMFFVSKEGDVTTLYQPQTLRALQLVNDSSDSSNPSVFLQCGSWVFPLVPGRSPVLKTEDRTFMIPDINLDSEQSDSSHLAEGKFPTVGLVFSPDTSEDQIKRFERILKCYSDYRHYTPAYSQENDTAEPSAIIPTAPPAEQPKTQTSLVPVNDEAVAPSSEEVQSTTWGVKVSRGIEVGAVLISWGLSKGAELGGNLINQGSEKLRGKIKPNEESAQIDPKIEDNVRQIKTATGVACQVSSAIVSAVSALTYQLGKELAPIIVEQGSKLLPQSAKQNINSDGKGHIQEVMKVAVVGIQGLAVVHEGLTDAWKILYSSLSQATVTTVDHKYGEQAGRITGDAMGAVGNAVE</sequence>
<dbReference type="GO" id="GO:0005886">
    <property type="term" value="C:plasma membrane"/>
    <property type="evidence" value="ECO:0007669"/>
    <property type="project" value="TreeGrafter"/>
</dbReference>
<organism evidence="3 4">
    <name type="scientific">Paramuricea clavata</name>
    <name type="common">Red gorgonian</name>
    <name type="synonym">Violescent sea-whip</name>
    <dbReference type="NCBI Taxonomy" id="317549"/>
    <lineage>
        <taxon>Eukaryota</taxon>
        <taxon>Metazoa</taxon>
        <taxon>Cnidaria</taxon>
        <taxon>Anthozoa</taxon>
        <taxon>Octocorallia</taxon>
        <taxon>Malacalcyonacea</taxon>
        <taxon>Plexauridae</taxon>
        <taxon>Paramuricea</taxon>
    </lineage>
</organism>
<evidence type="ECO:0000256" key="2">
    <source>
        <dbReference type="SAM" id="MobiDB-lite"/>
    </source>
</evidence>
<comment type="caution">
    <text evidence="3">The sequence shown here is derived from an EMBL/GenBank/DDBJ whole genome shotgun (WGS) entry which is preliminary data.</text>
</comment>
<proteinExistence type="predicted"/>
<dbReference type="InterPro" id="IPR009686">
    <property type="entry name" value="Senescence/spartin_C"/>
</dbReference>
<gene>
    <name evidence="3" type="ORF">PACLA_8A012983</name>
</gene>
<dbReference type="Pfam" id="PF06911">
    <property type="entry name" value="Senescence"/>
    <property type="match status" value="1"/>
</dbReference>
<dbReference type="PANTHER" id="PTHR21068">
    <property type="entry name" value="SPARTIN"/>
    <property type="match status" value="1"/>
</dbReference>
<dbReference type="AlphaFoldDB" id="A0A6S7HIP9"/>
<dbReference type="InterPro" id="IPR036181">
    <property type="entry name" value="MIT_dom_sf"/>
</dbReference>
<evidence type="ECO:0000256" key="1">
    <source>
        <dbReference type="SAM" id="Coils"/>
    </source>
</evidence>
<dbReference type="OrthoDB" id="20821at2759"/>
<dbReference type="InterPro" id="IPR007330">
    <property type="entry name" value="MIT_dom"/>
</dbReference>
<feature type="region of interest" description="Disordered" evidence="2">
    <location>
        <begin position="97"/>
        <end position="118"/>
    </location>
</feature>
<dbReference type="PANTHER" id="PTHR21068:SF43">
    <property type="entry name" value="SPARTIN"/>
    <property type="match status" value="1"/>
</dbReference>
<feature type="compositionally biased region" description="Pro residues" evidence="2">
    <location>
        <begin position="101"/>
        <end position="118"/>
    </location>
</feature>
<dbReference type="SUPFAM" id="SSF116846">
    <property type="entry name" value="MIT domain"/>
    <property type="match status" value="1"/>
</dbReference>